<comment type="similarity">
    <text evidence="1">Belongs to the peptidase S49 family.</text>
</comment>
<name>A0A5Q2F5D1_9CAUD</name>
<evidence type="ECO:0000259" key="6">
    <source>
        <dbReference type="Pfam" id="PF01343"/>
    </source>
</evidence>
<feature type="region of interest" description="Disordered" evidence="5">
    <location>
        <begin position="368"/>
        <end position="407"/>
    </location>
</feature>
<dbReference type="Proteomes" id="UP000345177">
    <property type="component" value="Segment"/>
</dbReference>
<evidence type="ECO:0000313" key="8">
    <source>
        <dbReference type="Proteomes" id="UP000345177"/>
    </source>
</evidence>
<evidence type="ECO:0000256" key="3">
    <source>
        <dbReference type="ARBA" id="ARBA00022801"/>
    </source>
</evidence>
<protein>
    <recommendedName>
        <fullName evidence="6">Peptidase S49 domain-containing protein</fullName>
    </recommendedName>
</protein>
<dbReference type="InterPro" id="IPR029045">
    <property type="entry name" value="ClpP/crotonase-like_dom_sf"/>
</dbReference>
<dbReference type="CDD" id="cd07022">
    <property type="entry name" value="S49_Sppa_36K_type"/>
    <property type="match status" value="1"/>
</dbReference>
<dbReference type="SUPFAM" id="SSF52096">
    <property type="entry name" value="ClpP/crotonase"/>
    <property type="match status" value="1"/>
</dbReference>
<proteinExistence type="inferred from homology"/>
<dbReference type="PANTHER" id="PTHR33209">
    <property type="entry name" value="PROTEASE 4"/>
    <property type="match status" value="1"/>
</dbReference>
<dbReference type="PANTHER" id="PTHR33209:SF1">
    <property type="entry name" value="PEPTIDASE S49 DOMAIN-CONTAINING PROTEIN"/>
    <property type="match status" value="1"/>
</dbReference>
<dbReference type="Gene3D" id="6.20.330.10">
    <property type="match status" value="1"/>
</dbReference>
<dbReference type="Pfam" id="PF01343">
    <property type="entry name" value="Peptidase_S49"/>
    <property type="match status" value="1"/>
</dbReference>
<evidence type="ECO:0000313" key="7">
    <source>
        <dbReference type="EMBL" id="QGF20871.1"/>
    </source>
</evidence>
<accession>A0A5Q2F5D1</accession>
<organism evidence="7 8">
    <name type="scientific">Serratia phage JS26</name>
    <dbReference type="NCBI Taxonomy" id="2315217"/>
    <lineage>
        <taxon>Viruses</taxon>
        <taxon>Duplodnaviria</taxon>
        <taxon>Heunggongvirae</taxon>
        <taxon>Uroviricota</taxon>
        <taxon>Caudoviricetes</taxon>
        <taxon>Casjensviridae</taxon>
        <taxon>Dunedinvirus</taxon>
        <taxon>Dunedinvirus JS26</taxon>
    </lineage>
</organism>
<dbReference type="GO" id="GO:0006508">
    <property type="term" value="P:proteolysis"/>
    <property type="evidence" value="ECO:0007669"/>
    <property type="project" value="UniProtKB-KW"/>
</dbReference>
<evidence type="ECO:0000256" key="2">
    <source>
        <dbReference type="ARBA" id="ARBA00022670"/>
    </source>
</evidence>
<dbReference type="EMBL" id="MN505213">
    <property type="protein sequence ID" value="QGF20871.1"/>
    <property type="molecule type" value="Genomic_DNA"/>
</dbReference>
<dbReference type="GeneID" id="62682728"/>
<keyword evidence="8" id="KW-1185">Reference proteome</keyword>
<dbReference type="KEGG" id="vg:62682728"/>
<reference evidence="7 8" key="1">
    <citation type="submission" date="2019-09" db="EMBL/GenBank/DDBJ databases">
        <title>Transcriptional response of Serratia to Siphovirus infection.</title>
        <authorList>
            <person name="Malone L.M."/>
            <person name="Fineran P.C."/>
        </authorList>
    </citation>
    <scope>NUCLEOTIDE SEQUENCE [LARGE SCALE GENOMIC DNA]</scope>
</reference>
<keyword evidence="4" id="KW-0720">Serine protease</keyword>
<dbReference type="InterPro" id="IPR002142">
    <property type="entry name" value="Peptidase_S49"/>
</dbReference>
<sequence length="429" mass="44545">MMNPIAAAVLNRLSMTPIAVAPHMQAAVAGDLTSFAQADPEKMAAQFDLMKENLCSAYGLGSAQSDKPFAFSNGVAVIPIHGTLINRFGGSWGFVTGYNFIRSQVNAVKADPDVQAVVFDVNSNGGEVAGCQETAEVIASLRGSKPSMAYADSRAYSAAYWTGSAAEKLVVTPSGGVGSIGAMCMHVDVSSALENAGVKVTLLHAGEHKVDGNPFEPLDEDTKEAMQSSLDAARADFAQSVATNRGLSLETVMGTEARCYDAKEAQELGLVDGIAHPSQAVSQLLGGGEAGSQQANVTTKKESTMDQAEIDALKTASHGEGAAAERTRMQGILTCEEAKGRGKLANHIAFNTTMSVDDAKAMLAVAPQETTEGAQAPQTPFSQAMDKDNPQIPANEGQDKAELSAEDETAAEVAAILGARQMATGKAAK</sequence>
<feature type="domain" description="Peptidase S49" evidence="6">
    <location>
        <begin position="143"/>
        <end position="283"/>
    </location>
</feature>
<keyword evidence="2" id="KW-0645">Protease</keyword>
<evidence type="ECO:0000256" key="1">
    <source>
        <dbReference type="ARBA" id="ARBA00008683"/>
    </source>
</evidence>
<dbReference type="Gene3D" id="3.90.226.10">
    <property type="entry name" value="2-enoyl-CoA Hydratase, Chain A, domain 1"/>
    <property type="match status" value="1"/>
</dbReference>
<evidence type="ECO:0000256" key="4">
    <source>
        <dbReference type="ARBA" id="ARBA00022825"/>
    </source>
</evidence>
<dbReference type="RefSeq" id="YP_010000088.1">
    <property type="nucleotide sequence ID" value="NC_053012.1"/>
</dbReference>
<dbReference type="GO" id="GO:0008236">
    <property type="term" value="F:serine-type peptidase activity"/>
    <property type="evidence" value="ECO:0007669"/>
    <property type="project" value="UniProtKB-KW"/>
</dbReference>
<feature type="compositionally biased region" description="Polar residues" evidence="5">
    <location>
        <begin position="368"/>
        <end position="382"/>
    </location>
</feature>
<keyword evidence="3" id="KW-0378">Hydrolase</keyword>
<evidence type="ECO:0000256" key="5">
    <source>
        <dbReference type="SAM" id="MobiDB-lite"/>
    </source>
</evidence>
<dbReference type="InterPro" id="IPR033855">
    <property type="entry name" value="Protein_C"/>
</dbReference>